<dbReference type="InterPro" id="IPR011058">
    <property type="entry name" value="Cyanovirin-N"/>
</dbReference>
<reference evidence="3 4" key="1">
    <citation type="journal article" date="2011" name="Science">
        <title>The Selaginella genome identifies genetic changes associated with the evolution of vascular plants.</title>
        <authorList>
            <person name="Banks J.A."/>
            <person name="Nishiyama T."/>
            <person name="Hasebe M."/>
            <person name="Bowman J.L."/>
            <person name="Gribskov M."/>
            <person name="dePamphilis C."/>
            <person name="Albert V.A."/>
            <person name="Aono N."/>
            <person name="Aoyama T."/>
            <person name="Ambrose B.A."/>
            <person name="Ashton N.W."/>
            <person name="Axtell M.J."/>
            <person name="Barker E."/>
            <person name="Barker M.S."/>
            <person name="Bennetzen J.L."/>
            <person name="Bonawitz N.D."/>
            <person name="Chapple C."/>
            <person name="Cheng C."/>
            <person name="Correa L.G."/>
            <person name="Dacre M."/>
            <person name="DeBarry J."/>
            <person name="Dreyer I."/>
            <person name="Elias M."/>
            <person name="Engstrom E.M."/>
            <person name="Estelle M."/>
            <person name="Feng L."/>
            <person name="Finet C."/>
            <person name="Floyd S.K."/>
            <person name="Frommer W.B."/>
            <person name="Fujita T."/>
            <person name="Gramzow L."/>
            <person name="Gutensohn M."/>
            <person name="Harholt J."/>
            <person name="Hattori M."/>
            <person name="Heyl A."/>
            <person name="Hirai T."/>
            <person name="Hiwatashi Y."/>
            <person name="Ishikawa M."/>
            <person name="Iwata M."/>
            <person name="Karol K.G."/>
            <person name="Koehler B."/>
            <person name="Kolukisaoglu U."/>
            <person name="Kubo M."/>
            <person name="Kurata T."/>
            <person name="Lalonde S."/>
            <person name="Li K."/>
            <person name="Li Y."/>
            <person name="Litt A."/>
            <person name="Lyons E."/>
            <person name="Manning G."/>
            <person name="Maruyama T."/>
            <person name="Michael T.P."/>
            <person name="Mikami K."/>
            <person name="Miyazaki S."/>
            <person name="Morinaga S."/>
            <person name="Murata T."/>
            <person name="Mueller-Roeber B."/>
            <person name="Nelson D.R."/>
            <person name="Obara M."/>
            <person name="Oguri Y."/>
            <person name="Olmstead R.G."/>
            <person name="Onodera N."/>
            <person name="Petersen B.L."/>
            <person name="Pils B."/>
            <person name="Prigge M."/>
            <person name="Rensing S.A."/>
            <person name="Riano-Pachon D.M."/>
            <person name="Roberts A.W."/>
            <person name="Sato Y."/>
            <person name="Scheller H.V."/>
            <person name="Schulz B."/>
            <person name="Schulz C."/>
            <person name="Shakirov E.V."/>
            <person name="Shibagaki N."/>
            <person name="Shinohara N."/>
            <person name="Shippen D.E."/>
            <person name="Soerensen I."/>
            <person name="Sotooka R."/>
            <person name="Sugimoto N."/>
            <person name="Sugita M."/>
            <person name="Sumikawa N."/>
            <person name="Tanurdzic M."/>
            <person name="Theissen G."/>
            <person name="Ulvskov P."/>
            <person name="Wakazuki S."/>
            <person name="Weng J.K."/>
            <person name="Willats W.W."/>
            <person name="Wipf D."/>
            <person name="Wolf P.G."/>
            <person name="Yang L."/>
            <person name="Zimmer A.D."/>
            <person name="Zhu Q."/>
            <person name="Mitros T."/>
            <person name="Hellsten U."/>
            <person name="Loque D."/>
            <person name="Otillar R."/>
            <person name="Salamov A."/>
            <person name="Schmutz J."/>
            <person name="Shapiro H."/>
            <person name="Lindquist E."/>
            <person name="Lucas S."/>
            <person name="Rokhsar D."/>
            <person name="Grigoriev I.V."/>
        </authorList>
    </citation>
    <scope>NUCLEOTIDE SEQUENCE [LARGE SCALE GENOMIC DNA]</scope>
</reference>
<feature type="chain" id="PRO_5003122137" description="Cyanovirin-N domain-containing protein" evidence="1">
    <location>
        <begin position="21"/>
        <end position="129"/>
    </location>
</feature>
<evidence type="ECO:0000259" key="2">
    <source>
        <dbReference type="SMART" id="SM01111"/>
    </source>
</evidence>
<accession>D8RUX5</accession>
<gene>
    <name evidence="3" type="ORF">SELMODRAFT_415071</name>
</gene>
<feature type="signal peptide" evidence="1">
    <location>
        <begin position="1"/>
        <end position="20"/>
    </location>
</feature>
<keyword evidence="4" id="KW-1185">Reference proteome</keyword>
<dbReference type="Pfam" id="PF08881">
    <property type="entry name" value="CVNH"/>
    <property type="match status" value="1"/>
</dbReference>
<dbReference type="AlphaFoldDB" id="D8RUX5"/>
<dbReference type="Gene3D" id="2.30.60.10">
    <property type="entry name" value="Cyanovirin-N"/>
    <property type="match status" value="1"/>
</dbReference>
<dbReference type="EMBL" id="GL377591">
    <property type="protein sequence ID" value="EFJ23856.1"/>
    <property type="molecule type" value="Genomic_DNA"/>
</dbReference>
<dbReference type="HOGENOM" id="CLU_1952568_0_0_1"/>
<organism evidence="4">
    <name type="scientific">Selaginella moellendorffii</name>
    <name type="common">Spikemoss</name>
    <dbReference type="NCBI Taxonomy" id="88036"/>
    <lineage>
        <taxon>Eukaryota</taxon>
        <taxon>Viridiplantae</taxon>
        <taxon>Streptophyta</taxon>
        <taxon>Embryophyta</taxon>
        <taxon>Tracheophyta</taxon>
        <taxon>Lycopodiopsida</taxon>
        <taxon>Selaginellales</taxon>
        <taxon>Selaginellaceae</taxon>
        <taxon>Selaginella</taxon>
    </lineage>
</organism>
<proteinExistence type="predicted"/>
<feature type="domain" description="Cyanovirin-N" evidence="2">
    <location>
        <begin position="23"/>
        <end position="123"/>
    </location>
</feature>
<evidence type="ECO:0000256" key="1">
    <source>
        <dbReference type="SAM" id="SignalP"/>
    </source>
</evidence>
<evidence type="ECO:0000313" key="4">
    <source>
        <dbReference type="Proteomes" id="UP000001514"/>
    </source>
</evidence>
<dbReference type="SUPFAM" id="SSF51322">
    <property type="entry name" value="Cyanovirin-N"/>
    <property type="match status" value="1"/>
</dbReference>
<dbReference type="PROSITE" id="PS51257">
    <property type="entry name" value="PROKAR_LIPOPROTEIN"/>
    <property type="match status" value="1"/>
</dbReference>
<dbReference type="SMART" id="SM01111">
    <property type="entry name" value="CVNH"/>
    <property type="match status" value="1"/>
</dbReference>
<protein>
    <recommendedName>
        <fullName evidence="2">Cyanovirin-N domain-containing protein</fullName>
    </recommendedName>
</protein>
<dbReference type="InterPro" id="IPR036673">
    <property type="entry name" value="Cyanovirin-N_sf"/>
</dbReference>
<name>D8RUX5_SELML</name>
<dbReference type="KEGG" id="smo:SELMODRAFT_415071"/>
<keyword evidence="1" id="KW-0732">Signal</keyword>
<dbReference type="Proteomes" id="UP000001514">
    <property type="component" value="Unassembled WGS sequence"/>
</dbReference>
<dbReference type="Gramene" id="EFJ23856">
    <property type="protein sequence ID" value="EFJ23856"/>
    <property type="gene ID" value="SELMODRAFT_415071"/>
</dbReference>
<evidence type="ECO:0000313" key="3">
    <source>
        <dbReference type="EMBL" id="EFJ23856.1"/>
    </source>
</evidence>
<dbReference type="InParanoid" id="D8RUX5"/>
<sequence>MAFKAMLLLLLLSQVHQSLCCSGFFYSCKDPKYSLDTDILEADCSGESPARTLLDNTLTNLHGSLAYGREGGFRASCNNITLVDSNLEATCATGGADGKPTGQHRTSIDLNSYISNEHGNFVICSLYLQ</sequence>